<dbReference type="OrthoDB" id="5538108at2"/>
<feature type="region of interest" description="Disordered" evidence="1">
    <location>
        <begin position="193"/>
        <end position="212"/>
    </location>
</feature>
<evidence type="ECO:0000313" key="2">
    <source>
        <dbReference type="EMBL" id="SHJ16210.1"/>
    </source>
</evidence>
<dbReference type="EMBL" id="FQZT01000005">
    <property type="protein sequence ID" value="SHJ16210.1"/>
    <property type="molecule type" value="Genomic_DNA"/>
</dbReference>
<accession>A0A1M6H1Y7</accession>
<dbReference type="Proteomes" id="UP000184171">
    <property type="component" value="Unassembled WGS sequence"/>
</dbReference>
<dbReference type="RefSeq" id="WP_072907760.1">
    <property type="nucleotide sequence ID" value="NZ_FQZT01000005.1"/>
</dbReference>
<keyword evidence="3" id="KW-1185">Reference proteome</keyword>
<protein>
    <submittedName>
        <fullName evidence="2">Uncharacterized protein</fullName>
    </submittedName>
</protein>
<gene>
    <name evidence="2" type="ORF">SAMN02745165_01656</name>
</gene>
<sequence length="313" mass="36109">MTEIEQEIFEAIEALPAIYGKADRKEKAIAAARQVFENRLGRIQQIFSIDSPLDLDSRLEELNDIVEWIGFSLRKFPHTIKWLCVKVGKGPSEKSRRCSIEVYRGEPGPNPQYTPSIGKSTFITAASIIYSDAEGNAWLPEFVVKEGLEGVKQRAKYRSQQYVRVPVAAPTWPGKEEYLSRLTALLPSQEEIDKKQEKRKVQAEKKRKEDKARLAAQKLELEKKRKLEEQKAAEEKQKKDARRAKMEQVHSVNVTRSYSIQVKDGRYKRWQRCEEEFQDVSLFFSGQRVYIVEENGNETISTRQNVQIQNSAA</sequence>
<organism evidence="2 3">
    <name type="scientific">Malonomonas rubra DSM 5091</name>
    <dbReference type="NCBI Taxonomy" id="1122189"/>
    <lineage>
        <taxon>Bacteria</taxon>
        <taxon>Pseudomonadati</taxon>
        <taxon>Thermodesulfobacteriota</taxon>
        <taxon>Desulfuromonadia</taxon>
        <taxon>Desulfuromonadales</taxon>
        <taxon>Geopsychrobacteraceae</taxon>
        <taxon>Malonomonas</taxon>
    </lineage>
</organism>
<reference evidence="2 3" key="1">
    <citation type="submission" date="2016-11" db="EMBL/GenBank/DDBJ databases">
        <authorList>
            <person name="Jaros S."/>
            <person name="Januszkiewicz K."/>
            <person name="Wedrychowicz H."/>
        </authorList>
    </citation>
    <scope>NUCLEOTIDE SEQUENCE [LARGE SCALE GENOMIC DNA]</scope>
    <source>
        <strain evidence="2 3">DSM 5091</strain>
    </source>
</reference>
<evidence type="ECO:0000313" key="3">
    <source>
        <dbReference type="Proteomes" id="UP000184171"/>
    </source>
</evidence>
<feature type="region of interest" description="Disordered" evidence="1">
    <location>
        <begin position="227"/>
        <end position="248"/>
    </location>
</feature>
<name>A0A1M6H1Y7_MALRU</name>
<dbReference type="AlphaFoldDB" id="A0A1M6H1Y7"/>
<evidence type="ECO:0000256" key="1">
    <source>
        <dbReference type="SAM" id="MobiDB-lite"/>
    </source>
</evidence>
<proteinExistence type="predicted"/>